<dbReference type="PROSITE" id="PS51257">
    <property type="entry name" value="PROKAR_LIPOPROTEIN"/>
    <property type="match status" value="1"/>
</dbReference>
<evidence type="ECO:0008006" key="4">
    <source>
        <dbReference type="Google" id="ProtNLM"/>
    </source>
</evidence>
<name>A0ABV9LTT0_9ALTE</name>
<evidence type="ECO:0000313" key="3">
    <source>
        <dbReference type="Proteomes" id="UP001595897"/>
    </source>
</evidence>
<sequence>MRKPSHSFVLLVSACALTACYNTSNQPTPDDTSAMVDARFVEQDASNVVAVQDAIAPLFNGQKIRLADDVFMKRSDVVLSSQNRLNNRGQAINDRDVPRIEDGKLVGSGQRFYLKKYEGRCALLHEQSDSLLWLSKNVRCE</sequence>
<reference evidence="3" key="1">
    <citation type="journal article" date="2019" name="Int. J. Syst. Evol. Microbiol.">
        <title>The Global Catalogue of Microorganisms (GCM) 10K type strain sequencing project: providing services to taxonomists for standard genome sequencing and annotation.</title>
        <authorList>
            <consortium name="The Broad Institute Genomics Platform"/>
            <consortium name="The Broad Institute Genome Sequencing Center for Infectious Disease"/>
            <person name="Wu L."/>
            <person name="Ma J."/>
        </authorList>
    </citation>
    <scope>NUCLEOTIDE SEQUENCE [LARGE SCALE GENOMIC DNA]</scope>
    <source>
        <strain evidence="3">KACC 12507</strain>
    </source>
</reference>
<dbReference type="RefSeq" id="WP_382406879.1">
    <property type="nucleotide sequence ID" value="NZ_JBHSGU010000002.1"/>
</dbReference>
<proteinExistence type="predicted"/>
<evidence type="ECO:0000313" key="2">
    <source>
        <dbReference type="EMBL" id="MFC4699912.1"/>
    </source>
</evidence>
<feature type="chain" id="PRO_5046163648" description="Lipoprotein" evidence="1">
    <location>
        <begin position="22"/>
        <end position="141"/>
    </location>
</feature>
<keyword evidence="1" id="KW-0732">Signal</keyword>
<protein>
    <recommendedName>
        <fullName evidence="4">Lipoprotein</fullName>
    </recommendedName>
</protein>
<gene>
    <name evidence="2" type="ORF">ACFO4O_07085</name>
</gene>
<accession>A0ABV9LTT0</accession>
<keyword evidence="3" id="KW-1185">Reference proteome</keyword>
<dbReference type="Proteomes" id="UP001595897">
    <property type="component" value="Unassembled WGS sequence"/>
</dbReference>
<evidence type="ECO:0000256" key="1">
    <source>
        <dbReference type="SAM" id="SignalP"/>
    </source>
</evidence>
<feature type="signal peptide" evidence="1">
    <location>
        <begin position="1"/>
        <end position="21"/>
    </location>
</feature>
<comment type="caution">
    <text evidence="2">The sequence shown here is derived from an EMBL/GenBank/DDBJ whole genome shotgun (WGS) entry which is preliminary data.</text>
</comment>
<dbReference type="EMBL" id="JBHSGU010000002">
    <property type="protein sequence ID" value="MFC4699912.1"/>
    <property type="molecule type" value="Genomic_DNA"/>
</dbReference>
<organism evidence="2 3">
    <name type="scientific">Glaciecola siphonariae</name>
    <dbReference type="NCBI Taxonomy" id="521012"/>
    <lineage>
        <taxon>Bacteria</taxon>
        <taxon>Pseudomonadati</taxon>
        <taxon>Pseudomonadota</taxon>
        <taxon>Gammaproteobacteria</taxon>
        <taxon>Alteromonadales</taxon>
        <taxon>Alteromonadaceae</taxon>
        <taxon>Glaciecola</taxon>
    </lineage>
</organism>